<dbReference type="InterPro" id="IPR011989">
    <property type="entry name" value="ARM-like"/>
</dbReference>
<name>A0A267FDT1_9PLAT</name>
<dbReference type="OrthoDB" id="28947at2759"/>
<feature type="compositionally biased region" description="Basic residues" evidence="2">
    <location>
        <begin position="829"/>
        <end position="838"/>
    </location>
</feature>
<feature type="compositionally biased region" description="Basic residues" evidence="2">
    <location>
        <begin position="1"/>
        <end position="11"/>
    </location>
</feature>
<evidence type="ECO:0000256" key="2">
    <source>
        <dbReference type="SAM" id="MobiDB-lite"/>
    </source>
</evidence>
<dbReference type="EMBL" id="NIVC01001180">
    <property type="protein sequence ID" value="PAA71229.1"/>
    <property type="molecule type" value="Genomic_DNA"/>
</dbReference>
<dbReference type="GO" id="GO:0005634">
    <property type="term" value="C:nucleus"/>
    <property type="evidence" value="ECO:0007669"/>
    <property type="project" value="TreeGrafter"/>
</dbReference>
<feature type="region of interest" description="Disordered" evidence="2">
    <location>
        <begin position="1"/>
        <end position="35"/>
    </location>
</feature>
<gene>
    <name evidence="4" type="ORF">BOX15_Mlig016617g1</name>
</gene>
<feature type="compositionally biased region" description="Low complexity" evidence="2">
    <location>
        <begin position="12"/>
        <end position="35"/>
    </location>
</feature>
<feature type="compositionally biased region" description="Acidic residues" evidence="2">
    <location>
        <begin position="718"/>
        <end position="745"/>
    </location>
</feature>
<feature type="region of interest" description="Disordered" evidence="2">
    <location>
        <begin position="681"/>
        <end position="838"/>
    </location>
</feature>
<feature type="region of interest" description="Disordered" evidence="2">
    <location>
        <begin position="589"/>
        <end position="631"/>
    </location>
</feature>
<evidence type="ECO:0000313" key="4">
    <source>
        <dbReference type="EMBL" id="PAA71229.1"/>
    </source>
</evidence>
<feature type="compositionally biased region" description="Basic and acidic residues" evidence="2">
    <location>
        <begin position="794"/>
        <end position="808"/>
    </location>
</feature>
<evidence type="ECO:0000256" key="1">
    <source>
        <dbReference type="ARBA" id="ARBA00007797"/>
    </source>
</evidence>
<dbReference type="STRING" id="282301.A0A267FDT1"/>
<protein>
    <recommendedName>
        <fullName evidence="3">CCAAT-binding factor domain-containing protein</fullName>
    </recommendedName>
</protein>
<accession>A0A267FDT1</accession>
<feature type="compositionally biased region" description="Basic and acidic residues" evidence="2">
    <location>
        <begin position="620"/>
        <end position="630"/>
    </location>
</feature>
<reference evidence="4 5" key="1">
    <citation type="submission" date="2017-06" db="EMBL/GenBank/DDBJ databases">
        <title>A platform for efficient transgenesis in Macrostomum lignano, a flatworm model organism for stem cell research.</title>
        <authorList>
            <person name="Berezikov E."/>
        </authorList>
    </citation>
    <scope>NUCLEOTIDE SEQUENCE [LARGE SCALE GENOMIC DNA]</scope>
    <source>
        <strain evidence="4">DV1</strain>
        <tissue evidence="4">Whole organism</tissue>
    </source>
</reference>
<dbReference type="InterPro" id="IPR016024">
    <property type="entry name" value="ARM-type_fold"/>
</dbReference>
<comment type="similarity">
    <text evidence="1">Belongs to the CBF/MAK21 family.</text>
</comment>
<dbReference type="PANTHER" id="PTHR12048">
    <property type="entry name" value="CCAAT-BINDING FACTOR-RELATED"/>
    <property type="match status" value="1"/>
</dbReference>
<dbReference type="Proteomes" id="UP000215902">
    <property type="component" value="Unassembled WGS sequence"/>
</dbReference>
<keyword evidence="5" id="KW-1185">Reference proteome</keyword>
<proteinExistence type="inferred from homology"/>
<dbReference type="Gene3D" id="1.25.10.10">
    <property type="entry name" value="Leucine-rich Repeat Variant"/>
    <property type="match status" value="1"/>
</dbReference>
<dbReference type="AlphaFoldDB" id="A0A267FDT1"/>
<evidence type="ECO:0000259" key="3">
    <source>
        <dbReference type="Pfam" id="PF03914"/>
    </source>
</evidence>
<dbReference type="Pfam" id="PF03914">
    <property type="entry name" value="CBF"/>
    <property type="match status" value="1"/>
</dbReference>
<evidence type="ECO:0000313" key="5">
    <source>
        <dbReference type="Proteomes" id="UP000215902"/>
    </source>
</evidence>
<feature type="region of interest" description="Disordered" evidence="2">
    <location>
        <begin position="647"/>
        <end position="666"/>
    </location>
</feature>
<comment type="caution">
    <text evidence="4">The sequence shown here is derived from an EMBL/GenBank/DDBJ whole genome shotgun (WGS) entry which is preliminary data.</text>
</comment>
<organism evidence="4 5">
    <name type="scientific">Macrostomum lignano</name>
    <dbReference type="NCBI Taxonomy" id="282301"/>
    <lineage>
        <taxon>Eukaryota</taxon>
        <taxon>Metazoa</taxon>
        <taxon>Spiralia</taxon>
        <taxon>Lophotrochozoa</taxon>
        <taxon>Platyhelminthes</taxon>
        <taxon>Rhabditophora</taxon>
        <taxon>Macrostomorpha</taxon>
        <taxon>Macrostomida</taxon>
        <taxon>Macrostomidae</taxon>
        <taxon>Macrostomum</taxon>
    </lineage>
</organism>
<feature type="non-terminal residue" evidence="4">
    <location>
        <position position="1"/>
    </location>
</feature>
<dbReference type="InterPro" id="IPR040155">
    <property type="entry name" value="CEBPZ/Mak21-like"/>
</dbReference>
<dbReference type="InterPro" id="IPR005612">
    <property type="entry name" value="CCAAT-binding_factor"/>
</dbReference>
<dbReference type="SUPFAM" id="SSF48371">
    <property type="entry name" value="ARM repeat"/>
    <property type="match status" value="1"/>
</dbReference>
<sequence>TAPGGNKKKSTKAAPAKPLAASTAGDEAAAPADAAARWYRDPLTKAALKPSEPSEPGGKAEFARKKGGEALAQLAKAFRSDMQTSRSFADRFAIRVLESGTQADRVGVMTGLVRDHPLESLAHLEALVAMVTPKAKRDALTVLDAVKSLFLEHLLPPGRRLVPLDRRPFTRLAPVLARKGRDAARHVRALWYFEERLGQLLQQFLDRLDGLLRDPVDAARLRAVAAVAELAVGHRDCRSRAMASLANKLGDPSRRVCGAALHRLRLLAVKRPEMKAALVDEIERLLFRGNADSAAARGVNSGVARTHRYAVCLLCQLPLTAADTNAGGVAGRLAGIYLAFFKAAAKRQEVAGRLFAGLLTGLHRALPFCGPDKLAELSEHARLLFGLVHLAGFNVGVQCLLVLFQLVQRDPSLSDRFYRALYQRLLDIGPVAKRAMLMHLLYRSLSWDSRLPRVRAFVRRILQVATMQDSAFACASLLLIGQLEGDRPGLVTDMLSGVAAPAPADATTGTPMAAAAAAAAASYDPLSRQPEFCGAEAEPLWELPHYLSHCHPSVRLFASQIIAKQPIVYDGDPLADFSLAKFLERFSFKNPKKAPPPGDPSARFRPRRRSSSAAGAKLAPSREELARIPDEASVAPTERHLHRYLRIVGEGRRPPDDFDSDASSVGDEEFDDFLEDFEQGLSGDAEAADFADDFGRADAERRKKSAKQSTKQKAAGQDGDDSVDDDVGESDGEDDIDMLDDEELSDLGMSSDGEDYEVSGGNREENGDVDIDAEGFAEMLEGDSADQAKAAKRAHWDRVRSDRIDRRAGPPKSRKRRETGGGGGGGGSRAKKRARTGR</sequence>
<dbReference type="PANTHER" id="PTHR12048:SF0">
    <property type="entry name" value="CCAAT_ENHANCER-BINDING PROTEIN ZETA"/>
    <property type="match status" value="1"/>
</dbReference>
<feature type="domain" description="CCAAT-binding factor" evidence="3">
    <location>
        <begin position="397"/>
        <end position="558"/>
    </location>
</feature>
<feature type="compositionally biased region" description="Acidic residues" evidence="2">
    <location>
        <begin position="767"/>
        <end position="784"/>
    </location>
</feature>